<dbReference type="EMBL" id="DSOL01000259">
    <property type="protein sequence ID" value="HEN28761.1"/>
    <property type="molecule type" value="Genomic_DNA"/>
</dbReference>
<feature type="domain" description="Type II/III secretion system secretin-like" evidence="2">
    <location>
        <begin position="30"/>
        <end position="125"/>
    </location>
</feature>
<accession>A0A7C2K551</accession>
<dbReference type="AlphaFoldDB" id="A0A7C2K551"/>
<protein>
    <recommendedName>
        <fullName evidence="2">Type II/III secretion system secretin-like domain-containing protein</fullName>
    </recommendedName>
</protein>
<dbReference type="Pfam" id="PF00263">
    <property type="entry name" value="Secretin"/>
    <property type="match status" value="1"/>
</dbReference>
<gene>
    <name evidence="3" type="ORF">ENQ77_09010</name>
</gene>
<evidence type="ECO:0000313" key="3">
    <source>
        <dbReference type="EMBL" id="HEN28761.1"/>
    </source>
</evidence>
<reference evidence="3" key="1">
    <citation type="journal article" date="2020" name="mSystems">
        <title>Genome- and Community-Level Interaction Insights into Carbon Utilization and Element Cycling Functions of Hydrothermarchaeota in Hydrothermal Sediment.</title>
        <authorList>
            <person name="Zhou Z."/>
            <person name="Liu Y."/>
            <person name="Xu W."/>
            <person name="Pan J."/>
            <person name="Luo Z.H."/>
            <person name="Li M."/>
        </authorList>
    </citation>
    <scope>NUCLEOTIDE SEQUENCE [LARGE SCALE GENOMIC DNA]</scope>
    <source>
        <strain evidence="3">SpSt-34</strain>
    </source>
</reference>
<evidence type="ECO:0000256" key="1">
    <source>
        <dbReference type="RuleBase" id="RU004003"/>
    </source>
</evidence>
<dbReference type="InterPro" id="IPR051808">
    <property type="entry name" value="Type_IV_pilus_biogenesis"/>
</dbReference>
<name>A0A7C2K551_UNCW3</name>
<dbReference type="InterPro" id="IPR004846">
    <property type="entry name" value="T2SS/T3SS_dom"/>
</dbReference>
<sequence length="130" mass="14211">MGESALLSVGRLLTYWELTAQAAGAQVGTPVVYPVQKNILKGLLFSVTPFISSDSSVTMEITPVLADVSKWETYQWQGQILEAPSVDIREAHTMLKVRSGETIILGGLISNKENKVERGIPILSKNSCHR</sequence>
<dbReference type="PANTHER" id="PTHR30604">
    <property type="entry name" value="PROTEIN TRANSPORT PROTEIN HOFQ"/>
    <property type="match status" value="1"/>
</dbReference>
<comment type="similarity">
    <text evidence="1">Belongs to the bacterial secretin family.</text>
</comment>
<comment type="caution">
    <text evidence="3">The sequence shown here is derived from an EMBL/GenBank/DDBJ whole genome shotgun (WGS) entry which is preliminary data.</text>
</comment>
<organism evidence="3">
    <name type="scientific">candidate division WOR-3 bacterium</name>
    <dbReference type="NCBI Taxonomy" id="2052148"/>
    <lineage>
        <taxon>Bacteria</taxon>
        <taxon>Bacteria division WOR-3</taxon>
    </lineage>
</organism>
<evidence type="ECO:0000259" key="2">
    <source>
        <dbReference type="Pfam" id="PF00263"/>
    </source>
</evidence>
<proteinExistence type="inferred from homology"/>
<dbReference type="PANTHER" id="PTHR30604:SF1">
    <property type="entry name" value="DNA UTILIZATION PROTEIN HOFQ"/>
    <property type="match status" value="1"/>
</dbReference>
<dbReference type="GO" id="GO:0009306">
    <property type="term" value="P:protein secretion"/>
    <property type="evidence" value="ECO:0007669"/>
    <property type="project" value="InterPro"/>
</dbReference>